<name>A0A0V1HHT4_9BILA</name>
<reference evidence="1 2" key="1">
    <citation type="submission" date="2015-01" db="EMBL/GenBank/DDBJ databases">
        <title>Evolution of Trichinella species and genotypes.</title>
        <authorList>
            <person name="Korhonen P.K."/>
            <person name="Edoardo P."/>
            <person name="Giuseppe L.R."/>
            <person name="Gasser R.B."/>
        </authorList>
    </citation>
    <scope>NUCLEOTIDE SEQUENCE [LARGE SCALE GENOMIC DNA]</scope>
    <source>
        <strain evidence="1">ISS1029</strain>
    </source>
</reference>
<sequence length="60" mass="7379">MLNDLTDRTDNFEHFKLFNNDCTVFFKSSIVNYWKLLVMEIDEMKHLWNNSLRQITKMYS</sequence>
<comment type="caution">
    <text evidence="1">The sequence shown here is derived from an EMBL/GenBank/DDBJ whole genome shotgun (WGS) entry which is preliminary data.</text>
</comment>
<dbReference type="EMBL" id="JYDP01000065">
    <property type="protein sequence ID" value="KRZ09974.1"/>
    <property type="molecule type" value="Genomic_DNA"/>
</dbReference>
<dbReference type="Proteomes" id="UP000055024">
    <property type="component" value="Unassembled WGS sequence"/>
</dbReference>
<dbReference type="AlphaFoldDB" id="A0A0V1HHT4"/>
<keyword evidence="2" id="KW-1185">Reference proteome</keyword>
<accession>A0A0V1HHT4</accession>
<proteinExistence type="predicted"/>
<organism evidence="1 2">
    <name type="scientific">Trichinella zimbabwensis</name>
    <dbReference type="NCBI Taxonomy" id="268475"/>
    <lineage>
        <taxon>Eukaryota</taxon>
        <taxon>Metazoa</taxon>
        <taxon>Ecdysozoa</taxon>
        <taxon>Nematoda</taxon>
        <taxon>Enoplea</taxon>
        <taxon>Dorylaimia</taxon>
        <taxon>Trichinellida</taxon>
        <taxon>Trichinellidae</taxon>
        <taxon>Trichinella</taxon>
    </lineage>
</organism>
<evidence type="ECO:0000313" key="2">
    <source>
        <dbReference type="Proteomes" id="UP000055024"/>
    </source>
</evidence>
<evidence type="ECO:0000313" key="1">
    <source>
        <dbReference type="EMBL" id="KRZ09974.1"/>
    </source>
</evidence>
<protein>
    <submittedName>
        <fullName evidence="1">Uncharacterized protein</fullName>
    </submittedName>
</protein>
<gene>
    <name evidence="1" type="ORF">T11_18544</name>
</gene>